<evidence type="ECO:0000313" key="2">
    <source>
        <dbReference type="EMBL" id="CAI3986588.1"/>
    </source>
</evidence>
<keyword evidence="5" id="KW-1185">Reference proteome</keyword>
<dbReference type="EMBL" id="CAMXCT020001095">
    <property type="protein sequence ID" value="CAL1139963.1"/>
    <property type="molecule type" value="Genomic_DNA"/>
</dbReference>
<comment type="caution">
    <text evidence="2">The sequence shown here is derived from an EMBL/GenBank/DDBJ whole genome shotgun (WGS) entry which is preliminary data.</text>
</comment>
<dbReference type="AlphaFoldDB" id="A0A9P1C9H4"/>
<dbReference type="OrthoDB" id="422005at2759"/>
<evidence type="ECO:0000313" key="3">
    <source>
        <dbReference type="EMBL" id="CAL1139963.1"/>
    </source>
</evidence>
<dbReference type="PROSITE" id="PS51857">
    <property type="entry name" value="CSD_2"/>
    <property type="match status" value="1"/>
</dbReference>
<dbReference type="Proteomes" id="UP001152797">
    <property type="component" value="Unassembled WGS sequence"/>
</dbReference>
<organism evidence="2">
    <name type="scientific">Cladocopium goreaui</name>
    <dbReference type="NCBI Taxonomy" id="2562237"/>
    <lineage>
        <taxon>Eukaryota</taxon>
        <taxon>Sar</taxon>
        <taxon>Alveolata</taxon>
        <taxon>Dinophyceae</taxon>
        <taxon>Suessiales</taxon>
        <taxon>Symbiodiniaceae</taxon>
        <taxon>Cladocopium</taxon>
    </lineage>
</organism>
<evidence type="ECO:0000259" key="1">
    <source>
        <dbReference type="PROSITE" id="PS51857"/>
    </source>
</evidence>
<dbReference type="InterPro" id="IPR012340">
    <property type="entry name" value="NA-bd_OB-fold"/>
</dbReference>
<name>A0A9P1C9H4_9DINO</name>
<feature type="domain" description="CSD" evidence="1">
    <location>
        <begin position="111"/>
        <end position="180"/>
    </location>
</feature>
<dbReference type="Gene3D" id="3.30.420.10">
    <property type="entry name" value="Ribonuclease H-like superfamily/Ribonuclease H"/>
    <property type="match status" value="1"/>
</dbReference>
<dbReference type="InterPro" id="IPR011129">
    <property type="entry name" value="CSD"/>
</dbReference>
<dbReference type="InterPro" id="IPR002059">
    <property type="entry name" value="CSP_DNA-bd"/>
</dbReference>
<sequence length="582" mass="64844">MYYGPRQRGTVKSWRKDRGFGQIIPEGSENQTLPVSREQLRYGVFDLCKGDEVSFLKDWDLRNGSAKEIAVDVQVMMQKGQNVHEIIRQAATNGYQYPAAFMPQQPPPGVQCTGVVKRWLNEKGFGFLRPDMDMGGEDIYVHRSALDEGITELQSGDKVLFLRLDDGKGRGKFRAANVTKLGSGSLFRDLPLQPSVLGAQKGLSQWLEMAGEKETPELLSFLEPFVLRSSLNCPFLVLSETQLVTGMAAPTAEEFKRLKRLVTRFVDACQEKNAVLLADFEGEMPGHGGEISIAQLQFTEVLDPASFIPRRLAPGHSFQAPGLLIDLRCPNCIDVIREVMGSSRILKVLWGANGDCQCLMYQRRPVHIGVDPQMLIDAQVAFDDRVRIGMAKMLESVPAEIQKGLPTKQAQIDWDAFHFENRRALELPLSPQKALYAVDDLHRIEAILGTKQPISGAYASAFQRSAQMLQDLRDDPYGLRTLQQDLVWLEKLEGRKKMVKAVIIARHCNSLTLRGATLTDEQNSLVRRARVCANDVLKTQHLQVPGDLSFKDDAVASPPTSYGSWSTPSSSSSMGAHVEIYQ</sequence>
<dbReference type="Pfam" id="PF00313">
    <property type="entry name" value="CSD"/>
    <property type="match status" value="1"/>
</dbReference>
<accession>A0A9P1C9H4</accession>
<dbReference type="PANTHER" id="PTHR46565">
    <property type="entry name" value="COLD SHOCK DOMAIN PROTEIN 2"/>
    <property type="match status" value="1"/>
</dbReference>
<dbReference type="PANTHER" id="PTHR46565:SF20">
    <property type="entry name" value="COLD SHOCK DOMAIN-CONTAINING PROTEIN 4"/>
    <property type="match status" value="1"/>
</dbReference>
<reference evidence="2" key="1">
    <citation type="submission" date="2022-10" db="EMBL/GenBank/DDBJ databases">
        <authorList>
            <person name="Chen Y."/>
            <person name="Dougan E. K."/>
            <person name="Chan C."/>
            <person name="Rhodes N."/>
            <person name="Thang M."/>
        </authorList>
    </citation>
    <scope>NUCLEOTIDE SEQUENCE</scope>
</reference>
<dbReference type="SUPFAM" id="SSF50249">
    <property type="entry name" value="Nucleic acid-binding proteins"/>
    <property type="match status" value="2"/>
</dbReference>
<dbReference type="Gene3D" id="2.40.50.140">
    <property type="entry name" value="Nucleic acid-binding proteins"/>
    <property type="match status" value="2"/>
</dbReference>
<evidence type="ECO:0000313" key="5">
    <source>
        <dbReference type="Proteomes" id="UP001152797"/>
    </source>
</evidence>
<dbReference type="InterPro" id="IPR036397">
    <property type="entry name" value="RNaseH_sf"/>
</dbReference>
<protein>
    <submittedName>
        <fullName evidence="4">CSD domain-containing protein</fullName>
    </submittedName>
</protein>
<dbReference type="EMBL" id="CAMXCT030001095">
    <property type="protein sequence ID" value="CAL4773900.1"/>
    <property type="molecule type" value="Genomic_DNA"/>
</dbReference>
<dbReference type="SMART" id="SM00357">
    <property type="entry name" value="CSP"/>
    <property type="match status" value="2"/>
</dbReference>
<reference evidence="3" key="2">
    <citation type="submission" date="2024-04" db="EMBL/GenBank/DDBJ databases">
        <authorList>
            <person name="Chen Y."/>
            <person name="Shah S."/>
            <person name="Dougan E. K."/>
            <person name="Thang M."/>
            <person name="Chan C."/>
        </authorList>
    </citation>
    <scope>NUCLEOTIDE SEQUENCE [LARGE SCALE GENOMIC DNA]</scope>
</reference>
<dbReference type="EMBL" id="CAMXCT010001095">
    <property type="protein sequence ID" value="CAI3986588.1"/>
    <property type="molecule type" value="Genomic_DNA"/>
</dbReference>
<proteinExistence type="predicted"/>
<gene>
    <name evidence="2" type="ORF">C1SCF055_LOCUS13931</name>
</gene>
<dbReference type="GO" id="GO:0003676">
    <property type="term" value="F:nucleic acid binding"/>
    <property type="evidence" value="ECO:0007669"/>
    <property type="project" value="InterPro"/>
</dbReference>
<evidence type="ECO:0000313" key="4">
    <source>
        <dbReference type="EMBL" id="CAL4773900.1"/>
    </source>
</evidence>